<dbReference type="InterPro" id="IPR006439">
    <property type="entry name" value="HAD-SF_hydro_IA"/>
</dbReference>
<accession>A0ABM8ZRU3</accession>
<dbReference type="NCBIfam" id="TIGR01509">
    <property type="entry name" value="HAD-SF-IA-v3"/>
    <property type="match status" value="1"/>
</dbReference>
<keyword evidence="3" id="KW-0460">Magnesium</keyword>
<sequence length="223" mass="24407">MPRAVFFDLDGTLLDTAPDMALAANLVLADYDLPPLSEQHIQANTSLGPHGLLGAGFATLPPAKLQALSETIIREQFLRYYSQNLCVGTQLYQGVVELLEQLNQANICWGIVTNKPRDLTEPLLAQFLPLTQHHILVCADDLPRAKPHPDQLNHVCQQLALNPADCFYVGDIQNDIIAAKGAGMAPIVAGWGYTDGALNDAQHWHQAQVANSPAQVWHYLSQD</sequence>
<dbReference type="EMBL" id="CAKLDI010000001">
    <property type="protein sequence ID" value="CAH0533018.1"/>
    <property type="molecule type" value="Genomic_DNA"/>
</dbReference>
<comment type="caution">
    <text evidence="5">The sequence shown here is derived from an EMBL/GenBank/DDBJ whole genome shotgun (WGS) entry which is preliminary data.</text>
</comment>
<dbReference type="SUPFAM" id="SSF56784">
    <property type="entry name" value="HAD-like"/>
    <property type="match status" value="1"/>
</dbReference>
<dbReference type="EC" id="3.1.3.105" evidence="5"/>
<gene>
    <name evidence="5" type="primary">mupP</name>
    <name evidence="5" type="ORF">VST7929_00869</name>
</gene>
<dbReference type="SFLD" id="SFLDS00003">
    <property type="entry name" value="Haloacid_Dehalogenase"/>
    <property type="match status" value="1"/>
</dbReference>
<dbReference type="SFLD" id="SFLDG01129">
    <property type="entry name" value="C1.5:_HAD__Beta-PGM__Phosphata"/>
    <property type="match status" value="1"/>
</dbReference>
<dbReference type="GO" id="GO:0016787">
    <property type="term" value="F:hydrolase activity"/>
    <property type="evidence" value="ECO:0007669"/>
    <property type="project" value="UniProtKB-KW"/>
</dbReference>
<protein>
    <submittedName>
        <fullName evidence="5">N-acetylmuramic acid 6-phosphate phosphatase</fullName>
        <ecNumber evidence="5">3.1.3.105</ecNumber>
    </submittedName>
</protein>
<reference evidence="5" key="1">
    <citation type="submission" date="2021-11" db="EMBL/GenBank/DDBJ databases">
        <authorList>
            <person name="Rodrigo-Torres L."/>
            <person name="Arahal R. D."/>
            <person name="Lucena T."/>
        </authorList>
    </citation>
    <scope>NUCLEOTIDE SEQUENCE</scope>
    <source>
        <strain evidence="5">CECT 7929</strain>
    </source>
</reference>
<dbReference type="InterPro" id="IPR036412">
    <property type="entry name" value="HAD-like_sf"/>
</dbReference>
<evidence type="ECO:0000256" key="3">
    <source>
        <dbReference type="ARBA" id="ARBA00022842"/>
    </source>
</evidence>
<evidence type="ECO:0000313" key="6">
    <source>
        <dbReference type="Proteomes" id="UP000838672"/>
    </source>
</evidence>
<dbReference type="Proteomes" id="UP000838672">
    <property type="component" value="Unassembled WGS sequence"/>
</dbReference>
<dbReference type="Pfam" id="PF13419">
    <property type="entry name" value="HAD_2"/>
    <property type="match status" value="1"/>
</dbReference>
<dbReference type="PANTHER" id="PTHR43434:SF23">
    <property type="entry name" value="PHOSPHOGLYCOLATE PHOSPHATASE"/>
    <property type="match status" value="1"/>
</dbReference>
<keyword evidence="4" id="KW-0119">Carbohydrate metabolism</keyword>
<evidence type="ECO:0000256" key="1">
    <source>
        <dbReference type="ARBA" id="ARBA00022723"/>
    </source>
</evidence>
<dbReference type="Gene3D" id="3.40.50.1000">
    <property type="entry name" value="HAD superfamily/HAD-like"/>
    <property type="match status" value="1"/>
</dbReference>
<dbReference type="Gene3D" id="1.10.150.240">
    <property type="entry name" value="Putative phosphatase, domain 2"/>
    <property type="match status" value="1"/>
</dbReference>
<evidence type="ECO:0000256" key="2">
    <source>
        <dbReference type="ARBA" id="ARBA00022801"/>
    </source>
</evidence>
<keyword evidence="6" id="KW-1185">Reference proteome</keyword>
<dbReference type="InterPro" id="IPR050155">
    <property type="entry name" value="HAD-like_hydrolase_sf"/>
</dbReference>
<dbReference type="NCBIfam" id="TIGR01549">
    <property type="entry name" value="HAD-SF-IA-v1"/>
    <property type="match status" value="1"/>
</dbReference>
<evidence type="ECO:0000256" key="4">
    <source>
        <dbReference type="ARBA" id="ARBA00023277"/>
    </source>
</evidence>
<dbReference type="PANTHER" id="PTHR43434">
    <property type="entry name" value="PHOSPHOGLYCOLATE PHOSPHATASE"/>
    <property type="match status" value="1"/>
</dbReference>
<name>A0ABM8ZRU3_9VIBR</name>
<evidence type="ECO:0000313" key="5">
    <source>
        <dbReference type="EMBL" id="CAH0533018.1"/>
    </source>
</evidence>
<proteinExistence type="predicted"/>
<dbReference type="RefSeq" id="WP_237465203.1">
    <property type="nucleotide sequence ID" value="NZ_CAKLDI010000001.1"/>
</dbReference>
<keyword evidence="1" id="KW-0479">Metal-binding</keyword>
<dbReference type="InterPro" id="IPR023198">
    <property type="entry name" value="PGP-like_dom2"/>
</dbReference>
<keyword evidence="2 5" id="KW-0378">Hydrolase</keyword>
<dbReference type="InterPro" id="IPR023214">
    <property type="entry name" value="HAD_sf"/>
</dbReference>
<organism evidence="5 6">
    <name type="scientific">Vibrio stylophorae</name>
    <dbReference type="NCBI Taxonomy" id="659351"/>
    <lineage>
        <taxon>Bacteria</taxon>
        <taxon>Pseudomonadati</taxon>
        <taxon>Pseudomonadota</taxon>
        <taxon>Gammaproteobacteria</taxon>
        <taxon>Vibrionales</taxon>
        <taxon>Vibrionaceae</taxon>
        <taxon>Vibrio</taxon>
    </lineage>
</organism>
<dbReference type="InterPro" id="IPR041492">
    <property type="entry name" value="HAD_2"/>
</dbReference>